<protein>
    <submittedName>
        <fullName evidence="2">Uncharacterized protein</fullName>
    </submittedName>
</protein>
<proteinExistence type="predicted"/>
<evidence type="ECO:0000313" key="2">
    <source>
        <dbReference type="EMBL" id="WVZ82567.1"/>
    </source>
</evidence>
<organism evidence="2 3">
    <name type="scientific">Paspalum notatum var. saurae</name>
    <dbReference type="NCBI Taxonomy" id="547442"/>
    <lineage>
        <taxon>Eukaryota</taxon>
        <taxon>Viridiplantae</taxon>
        <taxon>Streptophyta</taxon>
        <taxon>Embryophyta</taxon>
        <taxon>Tracheophyta</taxon>
        <taxon>Spermatophyta</taxon>
        <taxon>Magnoliopsida</taxon>
        <taxon>Liliopsida</taxon>
        <taxon>Poales</taxon>
        <taxon>Poaceae</taxon>
        <taxon>PACMAD clade</taxon>
        <taxon>Panicoideae</taxon>
        <taxon>Andropogonodae</taxon>
        <taxon>Paspaleae</taxon>
        <taxon>Paspalinae</taxon>
        <taxon>Paspalum</taxon>
    </lineage>
</organism>
<evidence type="ECO:0000256" key="1">
    <source>
        <dbReference type="SAM" id="Phobius"/>
    </source>
</evidence>
<keyword evidence="1" id="KW-0472">Membrane</keyword>
<gene>
    <name evidence="2" type="ORF">U9M48_029821</name>
</gene>
<feature type="transmembrane region" description="Helical" evidence="1">
    <location>
        <begin position="40"/>
        <end position="58"/>
    </location>
</feature>
<dbReference type="PANTHER" id="PTHR46610:SF6">
    <property type="entry name" value="OS06G0147100 PROTEIN"/>
    <property type="match status" value="1"/>
</dbReference>
<accession>A0AAQ3U2D0</accession>
<dbReference type="PANTHER" id="PTHR46610">
    <property type="entry name" value="OS05G0181300 PROTEIN"/>
    <property type="match status" value="1"/>
</dbReference>
<sequence length="127" mass="13497">MADNNRHRDLALAPTWATRAGFGFLTVNSALAIYKARGDAVSIVFVSGSYLALLLLFRCLRDFEQAAPGSPARERARRAVWPLTTLLTVAFAWKVAAAMPSAVAAAVVWALAVATTAGGFFVLFVPG</sequence>
<feature type="transmembrane region" description="Helical" evidence="1">
    <location>
        <begin position="79"/>
        <end position="96"/>
    </location>
</feature>
<dbReference type="AlphaFoldDB" id="A0AAQ3U2D0"/>
<keyword evidence="3" id="KW-1185">Reference proteome</keyword>
<reference evidence="2 3" key="1">
    <citation type="submission" date="2024-02" db="EMBL/GenBank/DDBJ databases">
        <title>High-quality chromosome-scale genome assembly of Pensacola bahiagrass (Paspalum notatum Flugge var. saurae).</title>
        <authorList>
            <person name="Vega J.M."/>
            <person name="Podio M."/>
            <person name="Orjuela J."/>
            <person name="Siena L.A."/>
            <person name="Pessino S.C."/>
            <person name="Combes M.C."/>
            <person name="Mariac C."/>
            <person name="Albertini E."/>
            <person name="Pupilli F."/>
            <person name="Ortiz J.P.A."/>
            <person name="Leblanc O."/>
        </authorList>
    </citation>
    <scope>NUCLEOTIDE SEQUENCE [LARGE SCALE GENOMIC DNA]</scope>
    <source>
        <strain evidence="2">R1</strain>
        <tissue evidence="2">Leaf</tissue>
    </source>
</reference>
<evidence type="ECO:0000313" key="3">
    <source>
        <dbReference type="Proteomes" id="UP001341281"/>
    </source>
</evidence>
<keyword evidence="1" id="KW-0812">Transmembrane</keyword>
<dbReference type="Proteomes" id="UP001341281">
    <property type="component" value="Chromosome 06"/>
</dbReference>
<dbReference type="InterPro" id="IPR045501">
    <property type="entry name" value="DUF6490"/>
</dbReference>
<keyword evidence="1" id="KW-1133">Transmembrane helix</keyword>
<feature type="transmembrane region" description="Helical" evidence="1">
    <location>
        <begin position="102"/>
        <end position="125"/>
    </location>
</feature>
<dbReference type="EMBL" id="CP144750">
    <property type="protein sequence ID" value="WVZ82567.1"/>
    <property type="molecule type" value="Genomic_DNA"/>
</dbReference>
<dbReference type="Pfam" id="PF20100">
    <property type="entry name" value="DUF6490"/>
    <property type="match status" value="1"/>
</dbReference>
<name>A0AAQ3U2D0_PASNO</name>
<feature type="transmembrane region" description="Helical" evidence="1">
    <location>
        <begin position="12"/>
        <end position="34"/>
    </location>
</feature>